<reference evidence="1" key="1">
    <citation type="submission" date="2024-02" db="EMBL/GenBank/DDBJ databases">
        <title>Metagenome Assembled Genome of Zalaria obscura JY119.</title>
        <authorList>
            <person name="Vighnesh L."/>
            <person name="Jagadeeshwari U."/>
            <person name="Venkata Ramana C."/>
            <person name="Sasikala C."/>
        </authorList>
    </citation>
    <scope>NUCLEOTIDE SEQUENCE</scope>
    <source>
        <strain evidence="1">JY119</strain>
    </source>
</reference>
<sequence length="136" mass="14621">MSSTRCKDIYKEVLGPNHDERNVGTGSGCDVGVSGEASEIRAEACRRLDSGKTNLSGDPLALCAFVMTEEWFKHNTKSGEPSIDMAAFSRSGYSHESRRSLSRGRAAGDIRQNRGLGHAIAIPGISPRTPLHVPIP</sequence>
<dbReference type="EMBL" id="JAMKPW020000013">
    <property type="protein sequence ID" value="KAK8211551.1"/>
    <property type="molecule type" value="Genomic_DNA"/>
</dbReference>
<comment type="caution">
    <text evidence="1">The sequence shown here is derived from an EMBL/GenBank/DDBJ whole genome shotgun (WGS) entry which is preliminary data.</text>
</comment>
<gene>
    <name evidence="1" type="ORF">M8818_003206</name>
</gene>
<name>A0ACC3SFC8_9PEZI</name>
<protein>
    <submittedName>
        <fullName evidence="1">Uncharacterized protein</fullName>
    </submittedName>
</protein>
<dbReference type="Proteomes" id="UP001320706">
    <property type="component" value="Unassembled WGS sequence"/>
</dbReference>
<evidence type="ECO:0000313" key="1">
    <source>
        <dbReference type="EMBL" id="KAK8211551.1"/>
    </source>
</evidence>
<keyword evidence="2" id="KW-1185">Reference proteome</keyword>
<accession>A0ACC3SFC8</accession>
<proteinExistence type="predicted"/>
<organism evidence="1 2">
    <name type="scientific">Zalaria obscura</name>
    <dbReference type="NCBI Taxonomy" id="2024903"/>
    <lineage>
        <taxon>Eukaryota</taxon>
        <taxon>Fungi</taxon>
        <taxon>Dikarya</taxon>
        <taxon>Ascomycota</taxon>
        <taxon>Pezizomycotina</taxon>
        <taxon>Dothideomycetes</taxon>
        <taxon>Dothideomycetidae</taxon>
        <taxon>Dothideales</taxon>
        <taxon>Zalariaceae</taxon>
        <taxon>Zalaria</taxon>
    </lineage>
</organism>
<evidence type="ECO:0000313" key="2">
    <source>
        <dbReference type="Proteomes" id="UP001320706"/>
    </source>
</evidence>